<dbReference type="UniPathway" id="UPA00659"/>
<dbReference type="Gene3D" id="3.90.226.10">
    <property type="entry name" value="2-enoyl-CoA Hydratase, Chain A, domain 1"/>
    <property type="match status" value="1"/>
</dbReference>
<evidence type="ECO:0000256" key="1">
    <source>
        <dbReference type="ARBA" id="ARBA00005005"/>
    </source>
</evidence>
<name>B4R811_PHEZH</name>
<dbReference type="CDD" id="cd06558">
    <property type="entry name" value="crotonase-like"/>
    <property type="match status" value="1"/>
</dbReference>
<evidence type="ECO:0000256" key="2">
    <source>
        <dbReference type="ARBA" id="ARBA00005254"/>
    </source>
</evidence>
<dbReference type="OrthoDB" id="9802898at2"/>
<dbReference type="SUPFAM" id="SSF52096">
    <property type="entry name" value="ClpP/crotonase"/>
    <property type="match status" value="1"/>
</dbReference>
<dbReference type="RefSeq" id="WP_012521690.1">
    <property type="nucleotide sequence ID" value="NC_011144.1"/>
</dbReference>
<dbReference type="KEGG" id="pzu:PHZ_c1130"/>
<keyword evidence="3" id="KW-0276">Fatty acid metabolism</keyword>
<evidence type="ECO:0000256" key="4">
    <source>
        <dbReference type="ARBA" id="ARBA00023098"/>
    </source>
</evidence>
<dbReference type="PANTHER" id="PTHR43149:SF1">
    <property type="entry name" value="DELTA(3,5)-DELTA(2,4)-DIENOYL-COA ISOMERASE, MITOCHONDRIAL"/>
    <property type="match status" value="1"/>
</dbReference>
<dbReference type="STRING" id="450851.PHZ_c1130"/>
<comment type="similarity">
    <text evidence="2 6">Belongs to the enoyl-CoA hydratase/isomerase family.</text>
</comment>
<evidence type="ECO:0000256" key="6">
    <source>
        <dbReference type="RuleBase" id="RU003707"/>
    </source>
</evidence>
<evidence type="ECO:0000313" key="8">
    <source>
        <dbReference type="EMBL" id="ACG77544.1"/>
    </source>
</evidence>
<evidence type="ECO:0000256" key="5">
    <source>
        <dbReference type="ARBA" id="ARBA00023235"/>
    </source>
</evidence>
<evidence type="ECO:0000256" key="3">
    <source>
        <dbReference type="ARBA" id="ARBA00022832"/>
    </source>
</evidence>
<keyword evidence="4" id="KW-0443">Lipid metabolism</keyword>
<keyword evidence="5 8" id="KW-0413">Isomerase</keyword>
<dbReference type="Pfam" id="PF00378">
    <property type="entry name" value="ECH_1"/>
    <property type="match status" value="1"/>
</dbReference>
<keyword evidence="9" id="KW-1185">Reference proteome</keyword>
<dbReference type="PROSITE" id="PS00166">
    <property type="entry name" value="ENOYL_COA_HYDRATASE"/>
    <property type="match status" value="1"/>
</dbReference>
<dbReference type="InterPro" id="IPR014748">
    <property type="entry name" value="Enoyl-CoA_hydra_C"/>
</dbReference>
<dbReference type="NCBIfam" id="NF005699">
    <property type="entry name" value="PRK07509.1"/>
    <property type="match status" value="1"/>
</dbReference>
<dbReference type="GO" id="GO:0006635">
    <property type="term" value="P:fatty acid beta-oxidation"/>
    <property type="evidence" value="ECO:0007669"/>
    <property type="project" value="UniProtKB-UniPathway"/>
</dbReference>
<protein>
    <submittedName>
        <fullName evidence="8">Enoyl-CoA hydratase/isomerase</fullName>
    </submittedName>
</protein>
<dbReference type="InterPro" id="IPR045002">
    <property type="entry name" value="Ech1-like"/>
</dbReference>
<dbReference type="InterPro" id="IPR029045">
    <property type="entry name" value="ClpP/crotonase-like_dom_sf"/>
</dbReference>
<dbReference type="Proteomes" id="UP000001868">
    <property type="component" value="Chromosome"/>
</dbReference>
<dbReference type="InterPro" id="IPR018376">
    <property type="entry name" value="Enoyl-CoA_hyd/isom_CS"/>
</dbReference>
<dbReference type="InterPro" id="IPR001753">
    <property type="entry name" value="Enoyl-CoA_hydra/iso"/>
</dbReference>
<evidence type="ECO:0000256" key="7">
    <source>
        <dbReference type="SAM" id="MobiDB-lite"/>
    </source>
</evidence>
<dbReference type="AlphaFoldDB" id="B4R811"/>
<organism evidence="8 9">
    <name type="scientific">Phenylobacterium zucineum (strain HLK1)</name>
    <dbReference type="NCBI Taxonomy" id="450851"/>
    <lineage>
        <taxon>Bacteria</taxon>
        <taxon>Pseudomonadati</taxon>
        <taxon>Pseudomonadota</taxon>
        <taxon>Alphaproteobacteria</taxon>
        <taxon>Caulobacterales</taxon>
        <taxon>Caulobacteraceae</taxon>
        <taxon>Phenylobacterium</taxon>
    </lineage>
</organism>
<dbReference type="Gene3D" id="1.10.12.10">
    <property type="entry name" value="Lyase 2-enoyl-coa Hydratase, Chain A, domain 2"/>
    <property type="match status" value="1"/>
</dbReference>
<dbReference type="eggNOG" id="COG1024">
    <property type="taxonomic scope" value="Bacteria"/>
</dbReference>
<feature type="region of interest" description="Disordered" evidence="7">
    <location>
        <begin position="74"/>
        <end position="95"/>
    </location>
</feature>
<dbReference type="GO" id="GO:0016853">
    <property type="term" value="F:isomerase activity"/>
    <property type="evidence" value="ECO:0007669"/>
    <property type="project" value="UniProtKB-KW"/>
</dbReference>
<dbReference type="EMBL" id="CP000747">
    <property type="protein sequence ID" value="ACG77544.1"/>
    <property type="molecule type" value="Genomic_DNA"/>
</dbReference>
<dbReference type="HOGENOM" id="CLU_009834_7_0_5"/>
<accession>B4R811</accession>
<dbReference type="PANTHER" id="PTHR43149">
    <property type="entry name" value="ENOYL-COA HYDRATASE"/>
    <property type="match status" value="1"/>
</dbReference>
<sequence>MNDRVTVDIQDGVADVRLVRSDKMNALDGAMFDALIETGERLKGEAGVRAVVISGEGRAFCAGLDMGNFQSMASGERKGGQGSAGALLTRDRTPGGSNRAQHACMVWREIPVPVIAAVHGVAFGGGFQLALGADLRFVAPDARMSVMEIKWGLVPDMAGMVLMRGLVRDDLARELTWSGRIFDGQEAATLGLATRVCADPRAEALAFARDVAGKSPDAIRAGKRLLNLMGHASQHEILLEESREQAALIGSPNQVEAVMANLQKRAPAFADGAAPEKAEV</sequence>
<reference evidence="8 9" key="1">
    <citation type="journal article" date="2008" name="BMC Genomics">
        <title>Complete genome of Phenylobacterium zucineum - a novel facultative intracellular bacterium isolated from human erythroleukemia cell line K562.</title>
        <authorList>
            <person name="Luo Y."/>
            <person name="Xu X."/>
            <person name="Ding Z."/>
            <person name="Liu Z."/>
            <person name="Zhang B."/>
            <person name="Yan Z."/>
            <person name="Sun J."/>
            <person name="Hu S."/>
            <person name="Hu X."/>
        </authorList>
    </citation>
    <scope>NUCLEOTIDE SEQUENCE [LARGE SCALE GENOMIC DNA]</scope>
    <source>
        <strain evidence="8 9">HLK1</strain>
    </source>
</reference>
<evidence type="ECO:0000313" key="9">
    <source>
        <dbReference type="Proteomes" id="UP000001868"/>
    </source>
</evidence>
<gene>
    <name evidence="8" type="ordered locus">PHZ_c1130</name>
</gene>
<proteinExistence type="inferred from homology"/>
<comment type="pathway">
    <text evidence="1">Lipid metabolism; fatty acid beta-oxidation.</text>
</comment>